<name>A0A9J6CEF6_POLVA</name>
<sequence>MGAKKNSKRGDREIDKNNFIIIFFVSISIILLAAVIAFNIDIEKKNEDDAIIADKIEVEEVQEKVNRLRFWSVILYKWHSNGQMRTMDRVFERLQYQFVNASHGDDWDFLWAIEHPFAPSDDEDQTLFANITEIKLREEQKINHFPGIAALVSKSFMSDVNSDLPYILPSFVMPYDLEIFNDFIKKNPNVKLVEKDLYNRGVRIVRYNEVRKDKSDVFYQQFMDNHFLIDGHAFDFGVFVLITSFDPLRIYRYEADVLFRFCKKPYHPFDPKDHDRYVVRRGCHNAYDMKSFEKIYNRYGFPFIKIFEKIIQDKGHNVTEFWRKIDDAIVKILINTESYVIDGLNKRNISGHHFFELVRFDFLVDNNMDPYVMEVNMSPNLTPAEKRYEENCNLYEPLVYNAVQMVGGASYYEFMARFNKSDIVIANHKNIAVELETCLANECHRNCSLNKCQICLPCVDDYNRYHMREAFREHSYTNNFRQLFPTKLQYDDDELIKSMTKNNQISIKWFKAQCKNDEKWC</sequence>
<gene>
    <name evidence="2" type="ORF">PVAND_009688</name>
</gene>
<dbReference type="EMBL" id="JADBJN010000001">
    <property type="protein sequence ID" value="KAG5680163.1"/>
    <property type="molecule type" value="Genomic_DNA"/>
</dbReference>
<dbReference type="OrthoDB" id="7788247at2759"/>
<proteinExistence type="predicted"/>
<reference evidence="2" key="1">
    <citation type="submission" date="2021-03" db="EMBL/GenBank/DDBJ databases">
        <title>Chromosome level genome of the anhydrobiotic midge Polypedilum vanderplanki.</title>
        <authorList>
            <person name="Yoshida Y."/>
            <person name="Kikawada T."/>
            <person name="Gusev O."/>
        </authorList>
    </citation>
    <scope>NUCLEOTIDE SEQUENCE</scope>
    <source>
        <strain evidence="2">NIAS01</strain>
        <tissue evidence="2">Whole body or cell culture</tissue>
    </source>
</reference>
<organism evidence="2 3">
    <name type="scientific">Polypedilum vanderplanki</name>
    <name type="common">Sleeping chironomid midge</name>
    <dbReference type="NCBI Taxonomy" id="319348"/>
    <lineage>
        <taxon>Eukaryota</taxon>
        <taxon>Metazoa</taxon>
        <taxon>Ecdysozoa</taxon>
        <taxon>Arthropoda</taxon>
        <taxon>Hexapoda</taxon>
        <taxon>Insecta</taxon>
        <taxon>Pterygota</taxon>
        <taxon>Neoptera</taxon>
        <taxon>Endopterygota</taxon>
        <taxon>Diptera</taxon>
        <taxon>Nematocera</taxon>
        <taxon>Chironomoidea</taxon>
        <taxon>Chironomidae</taxon>
        <taxon>Chironominae</taxon>
        <taxon>Polypedilum</taxon>
        <taxon>Polypedilum</taxon>
    </lineage>
</organism>
<protein>
    <submittedName>
        <fullName evidence="2">Uncharacterized protein</fullName>
    </submittedName>
</protein>
<evidence type="ECO:0000313" key="2">
    <source>
        <dbReference type="EMBL" id="KAG5680163.1"/>
    </source>
</evidence>
<dbReference type="Proteomes" id="UP001107558">
    <property type="component" value="Chromosome 1"/>
</dbReference>
<keyword evidence="1" id="KW-0812">Transmembrane</keyword>
<accession>A0A9J6CEF6</accession>
<comment type="caution">
    <text evidence="2">The sequence shown here is derived from an EMBL/GenBank/DDBJ whole genome shotgun (WGS) entry which is preliminary data.</text>
</comment>
<dbReference type="PANTHER" id="PTHR47113:SF1">
    <property type="entry name" value="LD09343P"/>
    <property type="match status" value="1"/>
</dbReference>
<keyword evidence="3" id="KW-1185">Reference proteome</keyword>
<dbReference type="AlphaFoldDB" id="A0A9J6CEF6"/>
<feature type="transmembrane region" description="Helical" evidence="1">
    <location>
        <begin position="20"/>
        <end position="40"/>
    </location>
</feature>
<dbReference type="Gene3D" id="3.30.470.20">
    <property type="entry name" value="ATP-grasp fold, B domain"/>
    <property type="match status" value="1"/>
</dbReference>
<evidence type="ECO:0000313" key="3">
    <source>
        <dbReference type="Proteomes" id="UP001107558"/>
    </source>
</evidence>
<dbReference type="Pfam" id="PF03133">
    <property type="entry name" value="TTL"/>
    <property type="match status" value="1"/>
</dbReference>
<dbReference type="InterPro" id="IPR053317">
    <property type="entry name" value="Tubulin_polyglutamylase"/>
</dbReference>
<dbReference type="PROSITE" id="PS51221">
    <property type="entry name" value="TTL"/>
    <property type="match status" value="1"/>
</dbReference>
<evidence type="ECO:0000256" key="1">
    <source>
        <dbReference type="SAM" id="Phobius"/>
    </source>
</evidence>
<keyword evidence="1" id="KW-0472">Membrane</keyword>
<keyword evidence="1" id="KW-1133">Transmembrane helix</keyword>
<dbReference type="InterPro" id="IPR004344">
    <property type="entry name" value="TTL/TTLL_fam"/>
</dbReference>
<dbReference type="PANTHER" id="PTHR47113">
    <property type="entry name" value="LD09343P"/>
    <property type="match status" value="1"/>
</dbReference>
<dbReference type="SUPFAM" id="SSF56059">
    <property type="entry name" value="Glutathione synthetase ATP-binding domain-like"/>
    <property type="match status" value="1"/>
</dbReference>